<name>A0A817A824_9BILA</name>
<keyword evidence="1" id="KW-0732">Signal</keyword>
<proteinExistence type="predicted"/>
<dbReference type="Proteomes" id="UP000676336">
    <property type="component" value="Unassembled WGS sequence"/>
</dbReference>
<dbReference type="EMBL" id="CAJNRE010020991">
    <property type="protein sequence ID" value="CAF2248150.1"/>
    <property type="molecule type" value="Genomic_DNA"/>
</dbReference>
<gene>
    <name evidence="2" type="ORF">MBJ925_LOCUS37717</name>
    <name evidence="3" type="ORF">SMN809_LOCUS35796</name>
</gene>
<feature type="signal peptide" evidence="1">
    <location>
        <begin position="1"/>
        <end position="24"/>
    </location>
</feature>
<evidence type="ECO:0000313" key="2">
    <source>
        <dbReference type="EMBL" id="CAF2248150.1"/>
    </source>
</evidence>
<feature type="chain" id="PRO_5036230984" evidence="1">
    <location>
        <begin position="25"/>
        <end position="148"/>
    </location>
</feature>
<protein>
    <submittedName>
        <fullName evidence="2">Uncharacterized protein</fullName>
    </submittedName>
</protein>
<dbReference type="AlphaFoldDB" id="A0A817A824"/>
<dbReference type="Gene3D" id="2.120.10.80">
    <property type="entry name" value="Kelch-type beta propeller"/>
    <property type="match status" value="1"/>
</dbReference>
<sequence length="148" mass="16383">MPTINQILLFGGLTVLTNLPTSTCKLFNPLTNKFTPLHQKLTVDRCRHSSIYLPSLNRVLIAGGESTETISLSRFFGPALPSTELFDPVLRTLTSAAGMTSWRALFSLTLIPPSDHVLACGGNYLEMWSFSTWASVWQTTTPCEFFIP</sequence>
<evidence type="ECO:0000313" key="3">
    <source>
        <dbReference type="EMBL" id="CAF4520496.1"/>
    </source>
</evidence>
<evidence type="ECO:0000313" key="4">
    <source>
        <dbReference type="Proteomes" id="UP000663824"/>
    </source>
</evidence>
<dbReference type="SUPFAM" id="SSF117281">
    <property type="entry name" value="Kelch motif"/>
    <property type="match status" value="1"/>
</dbReference>
<dbReference type="EMBL" id="CAJOBI010086340">
    <property type="protein sequence ID" value="CAF4520496.1"/>
    <property type="molecule type" value="Genomic_DNA"/>
</dbReference>
<dbReference type="Proteomes" id="UP000663824">
    <property type="component" value="Unassembled WGS sequence"/>
</dbReference>
<comment type="caution">
    <text evidence="2">The sequence shown here is derived from an EMBL/GenBank/DDBJ whole genome shotgun (WGS) entry which is preliminary data.</text>
</comment>
<organism evidence="2 4">
    <name type="scientific">Rotaria magnacalcarata</name>
    <dbReference type="NCBI Taxonomy" id="392030"/>
    <lineage>
        <taxon>Eukaryota</taxon>
        <taxon>Metazoa</taxon>
        <taxon>Spiralia</taxon>
        <taxon>Gnathifera</taxon>
        <taxon>Rotifera</taxon>
        <taxon>Eurotatoria</taxon>
        <taxon>Bdelloidea</taxon>
        <taxon>Philodinida</taxon>
        <taxon>Philodinidae</taxon>
        <taxon>Rotaria</taxon>
    </lineage>
</organism>
<dbReference type="InterPro" id="IPR015915">
    <property type="entry name" value="Kelch-typ_b-propeller"/>
</dbReference>
<evidence type="ECO:0000256" key="1">
    <source>
        <dbReference type="SAM" id="SignalP"/>
    </source>
</evidence>
<reference evidence="2" key="1">
    <citation type="submission" date="2021-02" db="EMBL/GenBank/DDBJ databases">
        <authorList>
            <person name="Nowell W R."/>
        </authorList>
    </citation>
    <scope>NUCLEOTIDE SEQUENCE</scope>
</reference>
<accession>A0A817A824</accession>